<protein>
    <submittedName>
        <fullName evidence="3">Uncharacterized protein</fullName>
    </submittedName>
</protein>
<keyword evidence="2" id="KW-1133">Transmembrane helix</keyword>
<dbReference type="AlphaFoldDB" id="A0A8W8LZG4"/>
<evidence type="ECO:0000256" key="2">
    <source>
        <dbReference type="SAM" id="Phobius"/>
    </source>
</evidence>
<proteinExistence type="predicted"/>
<keyword evidence="4" id="KW-1185">Reference proteome</keyword>
<keyword evidence="2" id="KW-0472">Membrane</keyword>
<reference evidence="3" key="1">
    <citation type="submission" date="2022-08" db="UniProtKB">
        <authorList>
            <consortium name="EnsemblMetazoa"/>
        </authorList>
    </citation>
    <scope>IDENTIFICATION</scope>
    <source>
        <strain evidence="3">05x7-T-G4-1.051#20</strain>
    </source>
</reference>
<feature type="transmembrane region" description="Helical" evidence="2">
    <location>
        <begin position="6"/>
        <end position="30"/>
    </location>
</feature>
<accession>A0A8W8LZG4</accession>
<sequence length="164" mass="17745">MGKTTPAGAIIGAAVGGAVCGSAITVAVFMCMSRKSSSFKKTFLMVFSITLHSVHVVYNEINDDLQRVVQTMQQQEASGIKEGVYNHLHSADQKDRSDYYDHAGPSFLNIEEGYGVLPSDSKSNGNYSKVDPSTTPDCDEPMGSKNAQTSKENNEYFTLEASSE</sequence>
<keyword evidence="2" id="KW-0812">Transmembrane</keyword>
<dbReference type="EnsemblMetazoa" id="G30303.1">
    <property type="protein sequence ID" value="G30303.1:cds"/>
    <property type="gene ID" value="G30303"/>
</dbReference>
<evidence type="ECO:0000313" key="4">
    <source>
        <dbReference type="Proteomes" id="UP000005408"/>
    </source>
</evidence>
<dbReference type="Proteomes" id="UP000005408">
    <property type="component" value="Unassembled WGS sequence"/>
</dbReference>
<evidence type="ECO:0000313" key="3">
    <source>
        <dbReference type="EnsemblMetazoa" id="G30303.1:cds"/>
    </source>
</evidence>
<organism evidence="3 4">
    <name type="scientific">Magallana gigas</name>
    <name type="common">Pacific oyster</name>
    <name type="synonym">Crassostrea gigas</name>
    <dbReference type="NCBI Taxonomy" id="29159"/>
    <lineage>
        <taxon>Eukaryota</taxon>
        <taxon>Metazoa</taxon>
        <taxon>Spiralia</taxon>
        <taxon>Lophotrochozoa</taxon>
        <taxon>Mollusca</taxon>
        <taxon>Bivalvia</taxon>
        <taxon>Autobranchia</taxon>
        <taxon>Pteriomorphia</taxon>
        <taxon>Ostreida</taxon>
        <taxon>Ostreoidea</taxon>
        <taxon>Ostreidae</taxon>
        <taxon>Magallana</taxon>
    </lineage>
</organism>
<feature type="compositionally biased region" description="Polar residues" evidence="1">
    <location>
        <begin position="120"/>
        <end position="136"/>
    </location>
</feature>
<evidence type="ECO:0000256" key="1">
    <source>
        <dbReference type="SAM" id="MobiDB-lite"/>
    </source>
</evidence>
<feature type="region of interest" description="Disordered" evidence="1">
    <location>
        <begin position="120"/>
        <end position="164"/>
    </location>
</feature>
<name>A0A8W8LZG4_MAGGI</name>